<evidence type="ECO:0000256" key="3">
    <source>
        <dbReference type="ARBA" id="ARBA00022448"/>
    </source>
</evidence>
<dbReference type="PROSITE" id="PS50920">
    <property type="entry name" value="SOLCAR"/>
    <property type="match status" value="3"/>
</dbReference>
<evidence type="ECO:0000256" key="6">
    <source>
        <dbReference type="ARBA" id="ARBA00022989"/>
    </source>
</evidence>
<evidence type="ECO:0000313" key="12">
    <source>
        <dbReference type="RefSeq" id="XP_002734584.1"/>
    </source>
</evidence>
<dbReference type="InterPro" id="IPR023395">
    <property type="entry name" value="MCP_dom_sf"/>
</dbReference>
<comment type="subcellular location">
    <subcellularLocation>
        <location evidence="1">Mitochondrion membrane</location>
        <topology evidence="1">Multi-pass membrane protein</topology>
    </subcellularLocation>
</comment>
<dbReference type="Pfam" id="PF00153">
    <property type="entry name" value="Mito_carr"/>
    <property type="match status" value="3"/>
</dbReference>
<dbReference type="SUPFAM" id="SSF103506">
    <property type="entry name" value="Mitochondrial carrier"/>
    <property type="match status" value="1"/>
</dbReference>
<evidence type="ECO:0000256" key="2">
    <source>
        <dbReference type="ARBA" id="ARBA00006375"/>
    </source>
</evidence>
<dbReference type="RefSeq" id="XP_002734584.1">
    <property type="nucleotide sequence ID" value="XM_002734538.1"/>
</dbReference>
<keyword evidence="11" id="KW-1185">Reference proteome</keyword>
<evidence type="ECO:0000256" key="5">
    <source>
        <dbReference type="ARBA" id="ARBA00022737"/>
    </source>
</evidence>
<evidence type="ECO:0000256" key="9">
    <source>
        <dbReference type="PROSITE-ProRule" id="PRU00282"/>
    </source>
</evidence>
<keyword evidence="7" id="KW-0496">Mitochondrion</keyword>
<dbReference type="PANTHER" id="PTHR45624:SF61">
    <property type="entry name" value="MITOCHONDRIAL BASIC AMINO ACIDS TRANSPORTER"/>
    <property type="match status" value="1"/>
</dbReference>
<keyword evidence="8 9" id="KW-0472">Membrane</keyword>
<dbReference type="GeneID" id="100377970"/>
<keyword evidence="5" id="KW-0677">Repeat</keyword>
<feature type="repeat" description="Solcar" evidence="9">
    <location>
        <begin position="108"/>
        <end position="204"/>
    </location>
</feature>
<proteinExistence type="inferred from homology"/>
<dbReference type="InterPro" id="IPR018108">
    <property type="entry name" value="MCP_transmembrane"/>
</dbReference>
<name>A0ABM0GPP9_SACKO</name>
<evidence type="ECO:0000313" key="11">
    <source>
        <dbReference type="Proteomes" id="UP000694865"/>
    </source>
</evidence>
<dbReference type="Proteomes" id="UP000694865">
    <property type="component" value="Unplaced"/>
</dbReference>
<evidence type="ECO:0000256" key="7">
    <source>
        <dbReference type="ARBA" id="ARBA00023128"/>
    </source>
</evidence>
<dbReference type="PANTHER" id="PTHR45624">
    <property type="entry name" value="MITOCHONDRIAL BASIC AMINO ACIDS TRANSPORTER-RELATED"/>
    <property type="match status" value="1"/>
</dbReference>
<accession>A0ABM0GPP9</accession>
<dbReference type="InterPro" id="IPR002067">
    <property type="entry name" value="MCP"/>
</dbReference>
<feature type="repeat" description="Solcar" evidence="9">
    <location>
        <begin position="214"/>
        <end position="302"/>
    </location>
</feature>
<evidence type="ECO:0000256" key="1">
    <source>
        <dbReference type="ARBA" id="ARBA00004225"/>
    </source>
</evidence>
<dbReference type="PRINTS" id="PR00926">
    <property type="entry name" value="MITOCARRIER"/>
</dbReference>
<keyword evidence="6" id="KW-1133">Transmembrane helix</keyword>
<sequence length="304" mass="33283">MYKTLDFVGGCFGGIAGVVVGHPLDTIKVRLQTQSGRPPVVNGVRAMKLGAVPTHAYRSTWHCLTSIVKSEGFFGLYKGLASPIAGQAFLNTILFGVQANLQRQFNIDSVFSHYMSGAAAGAVQCVVASPVELAKVRVQLQGQGESHCYYKTRSHTYNGSINCIYKIYIDDGIKGCYRGMNSTLIRDVPGFAIYFGLDKSVCNYFQSRHPQNELNWLELIVSGGIAGTMTWVVTHPIDVIKTRIQADGVKGTPLYHGTIDCIRKSIKAEGYRVFLKGIKANLLRAFPVNATILTVKKCVVGYFD</sequence>
<feature type="repeat" description="Solcar" evidence="9">
    <location>
        <begin position="1"/>
        <end position="104"/>
    </location>
</feature>
<protein>
    <submittedName>
        <fullName evidence="12">Mitochondrial carnitine/acylcarnitine carrier protein CACL-like</fullName>
    </submittedName>
</protein>
<evidence type="ECO:0000256" key="4">
    <source>
        <dbReference type="ARBA" id="ARBA00022692"/>
    </source>
</evidence>
<evidence type="ECO:0000256" key="10">
    <source>
        <dbReference type="RuleBase" id="RU000488"/>
    </source>
</evidence>
<organism evidence="11 12">
    <name type="scientific">Saccoglossus kowalevskii</name>
    <name type="common">Acorn worm</name>
    <dbReference type="NCBI Taxonomy" id="10224"/>
    <lineage>
        <taxon>Eukaryota</taxon>
        <taxon>Metazoa</taxon>
        <taxon>Hemichordata</taxon>
        <taxon>Enteropneusta</taxon>
        <taxon>Harrimaniidae</taxon>
        <taxon>Saccoglossus</taxon>
    </lineage>
</organism>
<dbReference type="Gene3D" id="1.50.40.10">
    <property type="entry name" value="Mitochondrial carrier domain"/>
    <property type="match status" value="1"/>
</dbReference>
<keyword evidence="4 9" id="KW-0812">Transmembrane</keyword>
<reference evidence="12" key="1">
    <citation type="submission" date="2025-08" db="UniProtKB">
        <authorList>
            <consortium name="RefSeq"/>
        </authorList>
    </citation>
    <scope>IDENTIFICATION</scope>
    <source>
        <tissue evidence="12">Testes</tissue>
    </source>
</reference>
<keyword evidence="3 10" id="KW-0813">Transport</keyword>
<comment type="similarity">
    <text evidence="2 10">Belongs to the mitochondrial carrier (TC 2.A.29) family.</text>
</comment>
<evidence type="ECO:0000256" key="8">
    <source>
        <dbReference type="ARBA" id="ARBA00023136"/>
    </source>
</evidence>
<gene>
    <name evidence="12" type="primary">LOC100377970</name>
</gene>
<dbReference type="InterPro" id="IPR050567">
    <property type="entry name" value="Mitochondrial_Carrier"/>
</dbReference>